<feature type="compositionally biased region" description="Basic residues" evidence="7">
    <location>
        <begin position="348"/>
        <end position="357"/>
    </location>
</feature>
<dbReference type="PANTHER" id="PTHR16684">
    <property type="entry name" value="CENTROMERE PROTEIN C"/>
    <property type="match status" value="1"/>
</dbReference>
<keyword evidence="11" id="KW-1185">Reference proteome</keyword>
<feature type="domain" description="Mif2 N-terminal" evidence="9">
    <location>
        <begin position="3"/>
        <end position="45"/>
    </location>
</feature>
<dbReference type="GO" id="GO:0005634">
    <property type="term" value="C:nucleus"/>
    <property type="evidence" value="ECO:0007669"/>
    <property type="project" value="UniProtKB-SubCell"/>
</dbReference>
<dbReference type="eggNOG" id="ENOG502S47H">
    <property type="taxonomic scope" value="Eukaryota"/>
</dbReference>
<evidence type="ECO:0000256" key="1">
    <source>
        <dbReference type="ARBA" id="ARBA00004123"/>
    </source>
</evidence>
<keyword evidence="4" id="KW-0539">Nucleus</keyword>
<dbReference type="GO" id="GO:0019237">
    <property type="term" value="F:centromeric DNA binding"/>
    <property type="evidence" value="ECO:0000318"/>
    <property type="project" value="GO_Central"/>
</dbReference>
<sequence length="572" mass="64084">MDYMNLGITSRKTGLRVKQSIRRDEHSMENVDDFFAEDDESTVSSRRQSRRTSLLSDLKPHLSGAGAAHLFLDEDGFRIPSSAPQPRKQAAWSQRRQTETELDEYPPLDPGLPPIEDAFEEEPVAAGKYTGNGTPPYGTKYATRYDIPREEDSDVEESTIRLTPTKPTDDDYRDVPGLVDDNETTRDNTSFNTSEHALLEDEMEDDYEVDSADEEDGEYVDAVSRAEDSSASEHDDSDDSSASDADDAGLSRQNQRSKNGYMGDSDSEVLDSDEEYIQQQAKQLLPSGLDGGRSTGIRRSKRVRVPPLDYWRNEKVVYKRKSDKPVLEIDKIITYDQEEEEDEEEVRPKKKNPKTKARPYNYIPTGRPRGRPRKNAPQPATNNNEPNRDLLLKLENGEISNGEWLKHGILKGTVNISADKKGNEIVAFAPGLSQSEQVQESEDEKFTLAVMFDKYREMFASGMLILPVDGMKSVSDSYNAFITFYVVQGIVEVTLSENKFICTEGSSFQVPAFNTYAFQNAGHNEAKLFFVQVTVPENFDGSNGAAVDLQETSSRRTTGHSLSSSDMSLTTP</sequence>
<evidence type="ECO:0000256" key="7">
    <source>
        <dbReference type="SAM" id="MobiDB-lite"/>
    </source>
</evidence>
<evidence type="ECO:0000256" key="4">
    <source>
        <dbReference type="ARBA" id="ARBA00023242"/>
    </source>
</evidence>
<dbReference type="EMBL" id="AE016815">
    <property type="protein sequence ID" value="AAS50785.1"/>
    <property type="molecule type" value="Genomic_DNA"/>
</dbReference>
<dbReference type="HOGENOM" id="CLU_038087_0_0_1"/>
<dbReference type="InterPro" id="IPR028929">
    <property type="entry name" value="Mif2_N"/>
</dbReference>
<dbReference type="Gene3D" id="2.60.120.10">
    <property type="entry name" value="Jelly Rolls"/>
    <property type="match status" value="1"/>
</dbReference>
<accession>Q75DK6</accession>
<dbReference type="GO" id="GO:0007052">
    <property type="term" value="P:mitotic spindle organization"/>
    <property type="evidence" value="ECO:0007669"/>
    <property type="project" value="EnsemblFungi"/>
</dbReference>
<dbReference type="PANTHER" id="PTHR16684:SF11">
    <property type="entry name" value="CENTROMERE PROTEIN C"/>
    <property type="match status" value="1"/>
</dbReference>
<evidence type="ECO:0000256" key="6">
    <source>
        <dbReference type="ARBA" id="ARBA00075033"/>
    </source>
</evidence>
<dbReference type="RefSeq" id="NP_982961.1">
    <property type="nucleotide sequence ID" value="NM_208314.2"/>
</dbReference>
<dbReference type="Proteomes" id="UP000000591">
    <property type="component" value="Chromosome II"/>
</dbReference>
<reference evidence="10 11" key="1">
    <citation type="journal article" date="2004" name="Science">
        <title>The Ashbya gossypii genome as a tool for mapping the ancient Saccharomyces cerevisiae genome.</title>
        <authorList>
            <person name="Dietrich F.S."/>
            <person name="Voegeli S."/>
            <person name="Brachat S."/>
            <person name="Lerch A."/>
            <person name="Gates K."/>
            <person name="Steiner S."/>
            <person name="Mohr C."/>
            <person name="Pohlmann R."/>
            <person name="Luedi P."/>
            <person name="Choi S."/>
            <person name="Wing R.A."/>
            <person name="Flavier A."/>
            <person name="Gaffney T.D."/>
            <person name="Philippsen P."/>
        </authorList>
    </citation>
    <scope>NUCLEOTIDE SEQUENCE [LARGE SCALE GENOMIC DNA]</scope>
    <source>
        <strain evidence="11">ATCC 10895 / CBS 109.51 / FGSC 9923 / NRRL Y-1056</strain>
    </source>
</reference>
<dbReference type="GO" id="GO:0051455">
    <property type="term" value="P:spindle attachment to meiosis I kinetochore"/>
    <property type="evidence" value="ECO:0000318"/>
    <property type="project" value="GO_Central"/>
</dbReference>
<dbReference type="FunFam" id="2.60.120.10:FF:000033">
    <property type="entry name" value="Centromere protein C 1"/>
    <property type="match status" value="1"/>
</dbReference>
<keyword evidence="3" id="KW-0238">DNA-binding</keyword>
<feature type="region of interest" description="Disordered" evidence="7">
    <location>
        <begin position="126"/>
        <end position="300"/>
    </location>
</feature>
<feature type="region of interest" description="Disordered" evidence="7">
    <location>
        <begin position="78"/>
        <end position="109"/>
    </location>
</feature>
<feature type="compositionally biased region" description="Acidic residues" evidence="7">
    <location>
        <begin position="235"/>
        <end position="247"/>
    </location>
</feature>
<feature type="region of interest" description="Disordered" evidence="7">
    <location>
        <begin position="544"/>
        <end position="572"/>
    </location>
</feature>
<dbReference type="KEGG" id="ago:AGOS_ABR015C"/>
<evidence type="ECO:0000256" key="5">
    <source>
        <dbReference type="ARBA" id="ARBA00057947"/>
    </source>
</evidence>
<organism evidence="10 11">
    <name type="scientific">Eremothecium gossypii (strain ATCC 10895 / CBS 109.51 / FGSC 9923 / NRRL Y-1056)</name>
    <name type="common">Yeast</name>
    <name type="synonym">Ashbya gossypii</name>
    <dbReference type="NCBI Taxonomy" id="284811"/>
    <lineage>
        <taxon>Eukaryota</taxon>
        <taxon>Fungi</taxon>
        <taxon>Dikarya</taxon>
        <taxon>Ascomycota</taxon>
        <taxon>Saccharomycotina</taxon>
        <taxon>Saccharomycetes</taxon>
        <taxon>Saccharomycetales</taxon>
        <taxon>Saccharomycetaceae</taxon>
        <taxon>Eremothecium</taxon>
    </lineage>
</organism>
<protein>
    <recommendedName>
        <fullName evidence="6">CENP-C homolog</fullName>
    </recommendedName>
</protein>
<comment type="function">
    <text evidence="5">Component of the kinetochore, a multiprotein complex that assembles on centromeric DNA and attaches chromosomes to spindle microtubules, mediating chromosome segregation and sister chromatid segregation during meiosis and mitosis. Component of the inner kinetochore constitutive centromere-associated network (CCAN), which serves as a structural platform for outer kinetochore assembly.</text>
</comment>
<name>Q75DK6_EREGS</name>
<dbReference type="CDD" id="cd06993">
    <property type="entry name" value="cupin_CENP-C_C"/>
    <property type="match status" value="1"/>
</dbReference>
<dbReference type="AlphaFoldDB" id="Q75DK6"/>
<dbReference type="GO" id="GO:0000776">
    <property type="term" value="C:kinetochore"/>
    <property type="evidence" value="ECO:0007669"/>
    <property type="project" value="InterPro"/>
</dbReference>
<evidence type="ECO:0000313" key="11">
    <source>
        <dbReference type="Proteomes" id="UP000000591"/>
    </source>
</evidence>
<gene>
    <name evidence="10" type="ORF">AGOS_ABR015C</name>
</gene>
<evidence type="ECO:0000256" key="2">
    <source>
        <dbReference type="ARBA" id="ARBA00010291"/>
    </source>
</evidence>
<dbReference type="GO" id="GO:0051382">
    <property type="term" value="P:kinetochore assembly"/>
    <property type="evidence" value="ECO:0000318"/>
    <property type="project" value="GO_Central"/>
</dbReference>
<feature type="compositionally biased region" description="Polar residues" evidence="7">
    <location>
        <begin position="550"/>
        <end position="572"/>
    </location>
</feature>
<feature type="compositionally biased region" description="Acidic residues" evidence="7">
    <location>
        <begin position="200"/>
        <end position="219"/>
    </location>
</feature>
<dbReference type="Pfam" id="PF11699">
    <property type="entry name" value="CENP-C_C"/>
    <property type="match status" value="1"/>
</dbReference>
<dbReference type="InParanoid" id="Q75DK6"/>
<proteinExistence type="inferred from homology"/>
<dbReference type="GO" id="GO:0044877">
    <property type="term" value="F:protein-containing complex binding"/>
    <property type="evidence" value="ECO:0007669"/>
    <property type="project" value="EnsemblFungi"/>
</dbReference>
<reference evidence="11" key="2">
    <citation type="journal article" date="2013" name="G3 (Bethesda)">
        <title>Genomes of Ashbya fungi isolated from insects reveal four mating-type loci, numerous translocations, lack of transposons, and distinct gene duplications.</title>
        <authorList>
            <person name="Dietrich F.S."/>
            <person name="Voegeli S."/>
            <person name="Kuo S."/>
            <person name="Philippsen P."/>
        </authorList>
    </citation>
    <scope>GENOME REANNOTATION</scope>
    <source>
        <strain evidence="11">ATCC 10895 / CBS 109.51 / FGSC 9923 / NRRL Y-1056</strain>
    </source>
</reference>
<dbReference type="InterPro" id="IPR014710">
    <property type="entry name" value="RmlC-like_jellyroll"/>
</dbReference>
<evidence type="ECO:0000259" key="9">
    <source>
        <dbReference type="Pfam" id="PF15624"/>
    </source>
</evidence>
<feature type="compositionally biased region" description="Acidic residues" evidence="7">
    <location>
        <begin position="265"/>
        <end position="276"/>
    </location>
</feature>
<evidence type="ECO:0000313" key="10">
    <source>
        <dbReference type="EMBL" id="AAS50785.1"/>
    </source>
</evidence>
<comment type="similarity">
    <text evidence="2">Belongs to the CENP-C/MIF2 family.</text>
</comment>
<feature type="region of interest" description="Disordered" evidence="7">
    <location>
        <begin position="337"/>
        <end position="388"/>
    </location>
</feature>
<dbReference type="GeneID" id="4619053"/>
<dbReference type="OrthoDB" id="1939643at2759"/>
<dbReference type="SUPFAM" id="SSF51182">
    <property type="entry name" value="RmlC-like cupins"/>
    <property type="match status" value="1"/>
</dbReference>
<comment type="subcellular location">
    <subcellularLocation>
        <location evidence="1">Nucleus</location>
    </subcellularLocation>
</comment>
<dbReference type="Pfam" id="PF15624">
    <property type="entry name" value="Mif2_N"/>
    <property type="match status" value="1"/>
</dbReference>
<dbReference type="InterPro" id="IPR028386">
    <property type="entry name" value="CENP-C/Mif2/cnp3"/>
</dbReference>
<evidence type="ECO:0000256" key="3">
    <source>
        <dbReference type="ARBA" id="ARBA00023125"/>
    </source>
</evidence>
<dbReference type="InterPro" id="IPR011051">
    <property type="entry name" value="RmlC_Cupin_sf"/>
</dbReference>
<evidence type="ECO:0000259" key="8">
    <source>
        <dbReference type="Pfam" id="PF11699"/>
    </source>
</evidence>
<dbReference type="InterPro" id="IPR025974">
    <property type="entry name" value="Mif2/CENP-C_cupin"/>
</dbReference>
<feature type="compositionally biased region" description="Basic and acidic residues" evidence="7">
    <location>
        <begin position="224"/>
        <end position="234"/>
    </location>
</feature>
<dbReference type="GO" id="GO:0051315">
    <property type="term" value="P:attachment of mitotic spindle microtubules to kinetochore"/>
    <property type="evidence" value="ECO:0000318"/>
    <property type="project" value="GO_Central"/>
</dbReference>
<dbReference type="FunCoup" id="Q75DK6">
    <property type="interactions" value="138"/>
</dbReference>
<dbReference type="STRING" id="284811.Q75DK6"/>
<dbReference type="OMA" id="AKMFFVQ"/>
<feature type="domain" description="Mif2/CENP-C cupin" evidence="8">
    <location>
        <begin position="446"/>
        <end position="532"/>
    </location>
</feature>